<dbReference type="InterPro" id="IPR041679">
    <property type="entry name" value="DNA2/NAM7-like_C"/>
</dbReference>
<feature type="region of interest" description="Disordered" evidence="1">
    <location>
        <begin position="113"/>
        <end position="196"/>
    </location>
</feature>
<dbReference type="Proteomes" id="UP001301350">
    <property type="component" value="Unassembled WGS sequence"/>
</dbReference>
<dbReference type="EMBL" id="JANCYW010000009">
    <property type="protein sequence ID" value="KAK4536603.1"/>
    <property type="molecule type" value="Genomic_DNA"/>
</dbReference>
<dbReference type="Gene3D" id="3.40.50.300">
    <property type="entry name" value="P-loop containing nucleotide triphosphate hydrolases"/>
    <property type="match status" value="2"/>
</dbReference>
<feature type="compositionally biased region" description="Polar residues" evidence="1">
    <location>
        <begin position="214"/>
        <end position="224"/>
    </location>
</feature>
<gene>
    <name evidence="4" type="ORF">CDCA_CDCA09G2628</name>
</gene>
<evidence type="ECO:0000256" key="1">
    <source>
        <dbReference type="SAM" id="MobiDB-lite"/>
    </source>
</evidence>
<evidence type="ECO:0000313" key="5">
    <source>
        <dbReference type="Proteomes" id="UP001301350"/>
    </source>
</evidence>
<dbReference type="InterPro" id="IPR047187">
    <property type="entry name" value="SF1_C_Upf1"/>
</dbReference>
<dbReference type="InterPro" id="IPR041677">
    <property type="entry name" value="DNA2/NAM7_AAA_11"/>
</dbReference>
<dbReference type="Pfam" id="PF13086">
    <property type="entry name" value="AAA_11"/>
    <property type="match status" value="1"/>
</dbReference>
<proteinExistence type="predicted"/>
<evidence type="ECO:0000259" key="3">
    <source>
        <dbReference type="Pfam" id="PF13087"/>
    </source>
</evidence>
<sequence length="1025" mass="112001">MQRAFLVLFTYDLVRKSKRWRDGVLVQVGGGSGPGRPVWKLHDVTEASETGDEVLQRERVSAAAFMQFLKALPVVHAQSQVDEAGLAGDEAWAFGPRCLVRRDREVMVRGDEKGEQELVEGKENKEKRRRVVPKLRNDGPAECNQRRSAPSLARKVLASSRLRAAAAPRPREASCAANNGAPDTPREEPFSTSPQPITALHRDEELLRMLAGDDTTSPTSPIQRRSSHPVIKRPAHMPYVPPQRATSLPQKRVDAPLARHPDAQQLPRHLRSIQALTDLQLSVPTASMAEVETLRRGGQLQRSRPQRQCLLPVSSPSLEAYRRGLLLALEEEVNLQLQALAPALWRLLLRWQHSGDASSAVSVMTHAGSEGHLLLVSGGVHGFTRQHPSARYFLRFEHADQVARHAAELARDDLWLVGRRAHCQSLVAGDDRLRTVPSLSLVRALYHGVSPHSGVLEVAPIGRLDRSLWRAECQDLVAVRCLSLPLELLCLTALLPRPDAAEPAVMHVIAGADNAGHMDACELPARMESHLEELSSSATVTLNAEQRQAIQFCVGWARASPHSPSPPTSRLLLLHGAFGTAKTFTLAQAIVAMQLVQPALRILVAAGTNAAVDNVLLALLRLGFGDIGRVGNLRRVHPALVPYTATGIRRVAHQAAARQAASDNSDMVLDARELESLLRGREGSAADRASWRTALDALRHDRKRFTLEMLRQRRVIGVTCCSLGNEVLNGQRFGVIAVDEASQIAEPAAVAPLLLLGEAHACVLLAGDTQQLPPVLAPARQNSAGERTGLERSLLERLAQRAQVPSVHLLEQYRCHPCIAHIASQLAYGGRVRSGIGEAERPPLLPTMPPVCLLPAAGRECAQSERSLRNEWEARCIVRLVRAMLSTGLVHADDIGVICMYRAQAARLRALLYAERKCAGDTAVDGAVAESTHLVPISTVDAFQGAERPIIILSTVRTRISATANALGHLDSLPRVNVAITRAKHHLVIVGHAATLRAIPLWRQLLQSVHTVQLDELLQQWRPGR</sequence>
<protein>
    <recommendedName>
        <fullName evidence="6">DNA helicase</fullName>
    </recommendedName>
</protein>
<keyword evidence="5" id="KW-1185">Reference proteome</keyword>
<dbReference type="Pfam" id="PF13087">
    <property type="entry name" value="AAA_12"/>
    <property type="match status" value="1"/>
</dbReference>
<feature type="domain" description="DNA2/NAM7 helicase-like C-terminal" evidence="3">
    <location>
        <begin position="790"/>
        <end position="993"/>
    </location>
</feature>
<feature type="compositionally biased region" description="Basic residues" evidence="1">
    <location>
        <begin position="225"/>
        <end position="235"/>
    </location>
</feature>
<dbReference type="PANTHER" id="PTHR10887">
    <property type="entry name" value="DNA2/NAM7 HELICASE FAMILY"/>
    <property type="match status" value="1"/>
</dbReference>
<dbReference type="InterPro" id="IPR027417">
    <property type="entry name" value="P-loop_NTPase"/>
</dbReference>
<accession>A0AAV9IWY6</accession>
<dbReference type="InterPro" id="IPR045055">
    <property type="entry name" value="DNA2/NAM7-like"/>
</dbReference>
<feature type="compositionally biased region" description="Basic and acidic residues" evidence="1">
    <location>
        <begin position="113"/>
        <end position="126"/>
    </location>
</feature>
<dbReference type="PANTHER" id="PTHR10887:SF495">
    <property type="entry name" value="HELICASE SENATAXIN ISOFORM X1-RELATED"/>
    <property type="match status" value="1"/>
</dbReference>
<evidence type="ECO:0000259" key="2">
    <source>
        <dbReference type="Pfam" id="PF13086"/>
    </source>
</evidence>
<organism evidence="4 5">
    <name type="scientific">Cyanidium caldarium</name>
    <name type="common">Red alga</name>
    <dbReference type="NCBI Taxonomy" id="2771"/>
    <lineage>
        <taxon>Eukaryota</taxon>
        <taxon>Rhodophyta</taxon>
        <taxon>Bangiophyceae</taxon>
        <taxon>Cyanidiales</taxon>
        <taxon>Cyanidiaceae</taxon>
        <taxon>Cyanidium</taxon>
    </lineage>
</organism>
<evidence type="ECO:0008006" key="6">
    <source>
        <dbReference type="Google" id="ProtNLM"/>
    </source>
</evidence>
<feature type="compositionally biased region" description="Low complexity" evidence="1">
    <location>
        <begin position="151"/>
        <end position="177"/>
    </location>
</feature>
<name>A0AAV9IWY6_CYACA</name>
<dbReference type="CDD" id="cd18808">
    <property type="entry name" value="SF1_C_Upf1"/>
    <property type="match status" value="1"/>
</dbReference>
<feature type="domain" description="DNA2/NAM7 helicase helicase" evidence="2">
    <location>
        <begin position="542"/>
        <end position="776"/>
    </location>
</feature>
<dbReference type="GO" id="GO:0004386">
    <property type="term" value="F:helicase activity"/>
    <property type="evidence" value="ECO:0007669"/>
    <property type="project" value="InterPro"/>
</dbReference>
<dbReference type="AlphaFoldDB" id="A0AAV9IWY6"/>
<dbReference type="SUPFAM" id="SSF52540">
    <property type="entry name" value="P-loop containing nucleoside triphosphate hydrolases"/>
    <property type="match status" value="1"/>
</dbReference>
<feature type="region of interest" description="Disordered" evidence="1">
    <location>
        <begin position="213"/>
        <end position="246"/>
    </location>
</feature>
<reference evidence="4 5" key="1">
    <citation type="submission" date="2022-07" db="EMBL/GenBank/DDBJ databases">
        <title>Genome-wide signatures of adaptation to extreme environments.</title>
        <authorList>
            <person name="Cho C.H."/>
            <person name="Yoon H.S."/>
        </authorList>
    </citation>
    <scope>NUCLEOTIDE SEQUENCE [LARGE SCALE GENOMIC DNA]</scope>
    <source>
        <strain evidence="4 5">DBV 063 E5</strain>
    </source>
</reference>
<comment type="caution">
    <text evidence="4">The sequence shown here is derived from an EMBL/GenBank/DDBJ whole genome shotgun (WGS) entry which is preliminary data.</text>
</comment>
<evidence type="ECO:0000313" key="4">
    <source>
        <dbReference type="EMBL" id="KAK4536603.1"/>
    </source>
</evidence>